<evidence type="ECO:0000313" key="2">
    <source>
        <dbReference type="EMBL" id="OHT07262.1"/>
    </source>
</evidence>
<dbReference type="Gene3D" id="3.30.420.40">
    <property type="match status" value="2"/>
</dbReference>
<reference evidence="2" key="1">
    <citation type="submission" date="2016-10" db="EMBL/GenBank/DDBJ databases">
        <authorList>
            <person name="Benchimol M."/>
            <person name="Almeida L.G."/>
            <person name="Vasconcelos A.T."/>
            <person name="Perreira-Neves A."/>
            <person name="Rosa I.A."/>
            <person name="Tasca T."/>
            <person name="Bogo M.R."/>
            <person name="de Souza W."/>
        </authorList>
    </citation>
    <scope>NUCLEOTIDE SEQUENCE [LARGE SCALE GENOMIC DNA]</scope>
    <source>
        <strain evidence="2">K</strain>
    </source>
</reference>
<dbReference type="EMBL" id="MLAK01000703">
    <property type="protein sequence ID" value="OHT07262.1"/>
    <property type="molecule type" value="Genomic_DNA"/>
</dbReference>
<dbReference type="Pfam" id="PF00022">
    <property type="entry name" value="Actin"/>
    <property type="match status" value="2"/>
</dbReference>
<dbReference type="PRINTS" id="PR00190">
    <property type="entry name" value="ACTIN"/>
</dbReference>
<organism evidence="2 3">
    <name type="scientific">Tritrichomonas foetus</name>
    <dbReference type="NCBI Taxonomy" id="1144522"/>
    <lineage>
        <taxon>Eukaryota</taxon>
        <taxon>Metamonada</taxon>
        <taxon>Parabasalia</taxon>
        <taxon>Tritrichomonadida</taxon>
        <taxon>Tritrichomonadidae</taxon>
        <taxon>Tritrichomonas</taxon>
    </lineage>
</organism>
<dbReference type="OrthoDB" id="5132116at2759"/>
<protein>
    <recommendedName>
        <fullName evidence="4">Actin family protein</fullName>
    </recommendedName>
</protein>
<dbReference type="InterPro" id="IPR043129">
    <property type="entry name" value="ATPase_NBD"/>
</dbReference>
<evidence type="ECO:0008006" key="4">
    <source>
        <dbReference type="Google" id="ProtNLM"/>
    </source>
</evidence>
<name>A0A1J4KC75_9EUKA</name>
<dbReference type="Proteomes" id="UP000179807">
    <property type="component" value="Unassembled WGS sequence"/>
</dbReference>
<sequence length="392" mass="44974">MDKSPTTILDPGTGSIKFGVCNFDNSCNQQVYKNLSIPAIYGTPKYPLSIHRWPNRNGKYRHDYQIGKHVHMLYDMLNVTHPVIRGVVKDWDVVMTILEDGLKMFDYQPDDFPKALLISEPWFHSRIKREKMVEIVFEKCDYDKFYSVPQTVLTLYNYGETSGYVLESGYGQTQFTPIFEGHKVQYGCFNFNKGGFDLTSSLAKKLKNQANQFLQLNTAEKNGNCIHTFHHYYELETLKIHPNDAHQVLTSKELETSTLYDEIFFFDTPTVQSGDTPNNPQNLIKLIQESYEILVTDQSENKSMTAITSLINHIPKNLFLGGGNASNKHFQDRIGKGWVNNNPINTLAPDESEWAVWKGGCKFVCHPSIDTYWIKSQEYYETGPNIINLCSL</sequence>
<evidence type="ECO:0000256" key="1">
    <source>
        <dbReference type="RuleBase" id="RU000487"/>
    </source>
</evidence>
<evidence type="ECO:0000313" key="3">
    <source>
        <dbReference type="Proteomes" id="UP000179807"/>
    </source>
</evidence>
<comment type="caution">
    <text evidence="2">The sequence shown here is derived from an EMBL/GenBank/DDBJ whole genome shotgun (WGS) entry which is preliminary data.</text>
</comment>
<dbReference type="GeneID" id="94838597"/>
<dbReference type="AlphaFoldDB" id="A0A1J4KC75"/>
<gene>
    <name evidence="2" type="ORF">TRFO_24677</name>
</gene>
<dbReference type="Gene3D" id="3.90.640.10">
    <property type="entry name" value="Actin, Chain A, domain 4"/>
    <property type="match status" value="1"/>
</dbReference>
<dbReference type="InterPro" id="IPR004000">
    <property type="entry name" value="Actin"/>
</dbReference>
<proteinExistence type="inferred from homology"/>
<keyword evidence="3" id="KW-1185">Reference proteome</keyword>
<dbReference type="SMART" id="SM00268">
    <property type="entry name" value="ACTIN"/>
    <property type="match status" value="1"/>
</dbReference>
<dbReference type="SUPFAM" id="SSF53067">
    <property type="entry name" value="Actin-like ATPase domain"/>
    <property type="match status" value="2"/>
</dbReference>
<dbReference type="PANTHER" id="PTHR11937">
    <property type="entry name" value="ACTIN"/>
    <property type="match status" value="1"/>
</dbReference>
<dbReference type="RefSeq" id="XP_068360398.1">
    <property type="nucleotide sequence ID" value="XM_068503893.1"/>
</dbReference>
<accession>A0A1J4KC75</accession>
<dbReference type="VEuPathDB" id="TrichDB:TRFO_24677"/>
<comment type="similarity">
    <text evidence="1">Belongs to the actin family.</text>
</comment>